<evidence type="ECO:0000313" key="2">
    <source>
        <dbReference type="EMBL" id="EFM65136.1"/>
    </source>
</evidence>
<dbReference type="EMBL" id="ADGQ01000024">
    <property type="protein sequence ID" value="EFM65136.1"/>
    <property type="molecule type" value="Genomic_DNA"/>
</dbReference>
<dbReference type="OrthoDB" id="9777133at2"/>
<dbReference type="HAMAP" id="MF_00652">
    <property type="entry name" value="UPF0246"/>
    <property type="match status" value="1"/>
</dbReference>
<gene>
    <name evidence="2" type="ORF">HMPREF0634_1060</name>
</gene>
<reference evidence="2 3" key="1">
    <citation type="submission" date="2010-08" db="EMBL/GenBank/DDBJ databases">
        <authorList>
            <person name="Harkins D.M."/>
            <person name="Madupu R."/>
            <person name="Durkin A.S."/>
            <person name="Torralba M."/>
            <person name="Methe B."/>
            <person name="Sutton G.G."/>
            <person name="Nelson K.E."/>
        </authorList>
    </citation>
    <scope>NUCLEOTIDE SEQUENCE [LARGE SCALE GENOMIC DNA]</scope>
    <source>
        <strain evidence="2 3">DSM 17678</strain>
    </source>
</reference>
<dbReference type="PANTHER" id="PTHR30283:SF4">
    <property type="entry name" value="PEROXIDE STRESS RESISTANCE PROTEIN YAAA"/>
    <property type="match status" value="1"/>
</dbReference>
<dbReference type="InterPro" id="IPR005583">
    <property type="entry name" value="YaaA"/>
</dbReference>
<dbReference type="eggNOG" id="COG3022">
    <property type="taxonomic scope" value="Bacteria"/>
</dbReference>
<dbReference type="AlphaFoldDB" id="E0E1T5"/>
<dbReference type="Pfam" id="PF03883">
    <property type="entry name" value="H2O2_YaaD"/>
    <property type="match status" value="1"/>
</dbReference>
<proteinExistence type="inferred from homology"/>
<keyword evidence="3" id="KW-1185">Reference proteome</keyword>
<dbReference type="GO" id="GO:0033194">
    <property type="term" value="P:response to hydroperoxide"/>
    <property type="evidence" value="ECO:0007669"/>
    <property type="project" value="TreeGrafter"/>
</dbReference>
<comment type="similarity">
    <text evidence="1">Belongs to the UPF0246 family.</text>
</comment>
<comment type="caution">
    <text evidence="2">The sequence shown here is derived from an EMBL/GenBank/DDBJ whole genome shotgun (WGS) entry which is preliminary data.</text>
</comment>
<protein>
    <recommendedName>
        <fullName evidence="1">UPF0246 protein HMPREF0634_1060</fullName>
    </recommendedName>
</protein>
<sequence>MKIIISPAKTVSKKIESLNNKENFHKKTYEILERVPQVRLSNELFKAFYMYDGLCFKNINREDLDLGDLEYIDNHLFILSALYGAVRPFDLISPYRLDFLMKTEMGNLYKFWQDEIAKKVLEDEDLIVNLASDEFSKTIKKYIKDEKILNIEFFENVDGNLKKHSTISKKARGKMLYFMAKNKIEKIEDLKKFDLGGYSFSEEKSTDKKYVFIAKK</sequence>
<evidence type="ECO:0000313" key="3">
    <source>
        <dbReference type="Proteomes" id="UP000003244"/>
    </source>
</evidence>
<name>E0E1T5_9FIRM</name>
<evidence type="ECO:0000256" key="1">
    <source>
        <dbReference type="HAMAP-Rule" id="MF_00652"/>
    </source>
</evidence>
<dbReference type="Proteomes" id="UP000003244">
    <property type="component" value="Unassembled WGS sequence"/>
</dbReference>
<organism evidence="2 3">
    <name type="scientific">Peptostreptococcus stomatis DSM 17678</name>
    <dbReference type="NCBI Taxonomy" id="596315"/>
    <lineage>
        <taxon>Bacteria</taxon>
        <taxon>Bacillati</taxon>
        <taxon>Bacillota</taxon>
        <taxon>Clostridia</taxon>
        <taxon>Peptostreptococcales</taxon>
        <taxon>Peptostreptococcaceae</taxon>
        <taxon>Peptostreptococcus</taxon>
    </lineage>
</organism>
<dbReference type="GO" id="GO:0005829">
    <property type="term" value="C:cytosol"/>
    <property type="evidence" value="ECO:0007669"/>
    <property type="project" value="TreeGrafter"/>
</dbReference>
<dbReference type="PANTHER" id="PTHR30283">
    <property type="entry name" value="PEROXIDE STRESS RESPONSE PROTEIN YAAA"/>
    <property type="match status" value="1"/>
</dbReference>
<dbReference type="RefSeq" id="WP_007788589.1">
    <property type="nucleotide sequence ID" value="NZ_ADGQ01000024.1"/>
</dbReference>
<accession>E0E1T5</accession>
<dbReference type="GeneID" id="84800168"/>